<dbReference type="AlphaFoldDB" id="A0A915K1M7"/>
<sequence>MKEHVRESLSIKPRAAEVALSKLNEVYTMIASSHHESPMSQPRYAANKLALLLFRDVVMILKK</sequence>
<organism evidence="1 2">
    <name type="scientific">Romanomermis culicivorax</name>
    <name type="common">Nematode worm</name>
    <dbReference type="NCBI Taxonomy" id="13658"/>
    <lineage>
        <taxon>Eukaryota</taxon>
        <taxon>Metazoa</taxon>
        <taxon>Ecdysozoa</taxon>
        <taxon>Nematoda</taxon>
        <taxon>Enoplea</taxon>
        <taxon>Dorylaimia</taxon>
        <taxon>Mermithida</taxon>
        <taxon>Mermithoidea</taxon>
        <taxon>Mermithidae</taxon>
        <taxon>Romanomermis</taxon>
    </lineage>
</organism>
<reference evidence="2" key="1">
    <citation type="submission" date="2022-11" db="UniProtKB">
        <authorList>
            <consortium name="WormBaseParasite"/>
        </authorList>
    </citation>
    <scope>IDENTIFICATION</scope>
</reference>
<evidence type="ECO:0000313" key="2">
    <source>
        <dbReference type="WBParaSite" id="nRc.2.0.1.t32708-RA"/>
    </source>
</evidence>
<dbReference type="WBParaSite" id="nRc.2.0.1.t32708-RA">
    <property type="protein sequence ID" value="nRc.2.0.1.t32708-RA"/>
    <property type="gene ID" value="nRc.2.0.1.g32708"/>
</dbReference>
<dbReference type="Proteomes" id="UP000887565">
    <property type="component" value="Unplaced"/>
</dbReference>
<protein>
    <submittedName>
        <fullName evidence="2">Uncharacterized protein</fullName>
    </submittedName>
</protein>
<accession>A0A915K1M7</accession>
<keyword evidence="1" id="KW-1185">Reference proteome</keyword>
<name>A0A915K1M7_ROMCU</name>
<proteinExistence type="predicted"/>
<evidence type="ECO:0000313" key="1">
    <source>
        <dbReference type="Proteomes" id="UP000887565"/>
    </source>
</evidence>